<proteinExistence type="inferred from homology"/>
<dbReference type="PANTHER" id="PTHR12276">
    <property type="entry name" value="EPSIN/ENT-RELATED"/>
    <property type="match status" value="1"/>
</dbReference>
<feature type="region of interest" description="Disordered" evidence="6">
    <location>
        <begin position="513"/>
        <end position="562"/>
    </location>
</feature>
<dbReference type="PROSITE" id="PS50942">
    <property type="entry name" value="ENTH"/>
    <property type="match status" value="1"/>
</dbReference>
<dbReference type="GO" id="GO:0005543">
    <property type="term" value="F:phospholipid binding"/>
    <property type="evidence" value="ECO:0007669"/>
    <property type="project" value="TreeGrafter"/>
</dbReference>
<dbReference type="HOGENOM" id="CLU_364546_0_0_1"/>
<dbReference type="GO" id="GO:0007015">
    <property type="term" value="P:actin filament organization"/>
    <property type="evidence" value="ECO:0007669"/>
    <property type="project" value="TreeGrafter"/>
</dbReference>
<dbReference type="GeneID" id="25986518"/>
<dbReference type="AlphaFoldDB" id="J5SXC2"/>
<dbReference type="FunFam" id="1.25.40.90:FF:000006">
    <property type="entry name" value="Clathrin interactor 1"/>
    <property type="match status" value="1"/>
</dbReference>
<dbReference type="GO" id="GO:0005768">
    <property type="term" value="C:endosome"/>
    <property type="evidence" value="ECO:0007669"/>
    <property type="project" value="TreeGrafter"/>
</dbReference>
<comment type="similarity">
    <text evidence="2">Belongs to the epsin family.</text>
</comment>
<dbReference type="GO" id="GO:0030276">
    <property type="term" value="F:clathrin binding"/>
    <property type="evidence" value="ECO:0007669"/>
    <property type="project" value="TreeGrafter"/>
</dbReference>
<dbReference type="Proteomes" id="UP000002748">
    <property type="component" value="Unassembled WGS sequence"/>
</dbReference>
<comment type="subcellular location">
    <subcellularLocation>
        <location evidence="1">Cytoplasm</location>
    </subcellularLocation>
</comment>
<feature type="compositionally biased region" description="Low complexity" evidence="6">
    <location>
        <begin position="439"/>
        <end position="452"/>
    </location>
</feature>
<evidence type="ECO:0000313" key="9">
    <source>
        <dbReference type="Proteomes" id="UP000002748"/>
    </source>
</evidence>
<keyword evidence="3" id="KW-0963">Cytoplasm</keyword>
<gene>
    <name evidence="8" type="ORF">A1Q1_03005</name>
</gene>
<feature type="compositionally biased region" description="Basic and acidic residues" evidence="6">
    <location>
        <begin position="164"/>
        <end position="173"/>
    </location>
</feature>
<dbReference type="GO" id="GO:0005886">
    <property type="term" value="C:plasma membrane"/>
    <property type="evidence" value="ECO:0007669"/>
    <property type="project" value="TreeGrafter"/>
</dbReference>
<feature type="compositionally biased region" description="Polar residues" evidence="6">
    <location>
        <begin position="48"/>
        <end position="58"/>
    </location>
</feature>
<dbReference type="SMART" id="SM00726">
    <property type="entry name" value="UIM"/>
    <property type="match status" value="2"/>
</dbReference>
<feature type="compositionally biased region" description="Basic and acidic residues" evidence="6">
    <location>
        <begin position="196"/>
        <end position="212"/>
    </location>
</feature>
<dbReference type="PROSITE" id="PS50330">
    <property type="entry name" value="UIM"/>
    <property type="match status" value="2"/>
</dbReference>
<dbReference type="SMART" id="SM00273">
    <property type="entry name" value="ENTH"/>
    <property type="match status" value="1"/>
</dbReference>
<feature type="region of interest" description="Disordered" evidence="6">
    <location>
        <begin position="378"/>
        <end position="461"/>
    </location>
</feature>
<dbReference type="SUPFAM" id="SSF48464">
    <property type="entry name" value="ENTH/VHS domain"/>
    <property type="match status" value="1"/>
</dbReference>
<evidence type="ECO:0000256" key="3">
    <source>
        <dbReference type="ARBA" id="ARBA00022490"/>
    </source>
</evidence>
<protein>
    <recommendedName>
        <fullName evidence="7">ENTH domain-containing protein</fullName>
    </recommendedName>
</protein>
<feature type="compositionally biased region" description="Basic and acidic residues" evidence="6">
    <location>
        <begin position="231"/>
        <end position="268"/>
    </location>
</feature>
<name>J5SXC2_TRIAS</name>
<dbReference type="PANTHER" id="PTHR12276:SF110">
    <property type="entry name" value="EPSIN-1-RELATED"/>
    <property type="match status" value="1"/>
</dbReference>
<dbReference type="InterPro" id="IPR008942">
    <property type="entry name" value="ENTH_VHS"/>
</dbReference>
<organism evidence="8 9">
    <name type="scientific">Trichosporon asahii var. asahii (strain ATCC 90039 / CBS 2479 / JCM 2466 / KCTC 7840 / NBRC 103889/ NCYC 2677 / UAMH 7654)</name>
    <name type="common">Yeast</name>
    <dbReference type="NCBI Taxonomy" id="1186058"/>
    <lineage>
        <taxon>Eukaryota</taxon>
        <taxon>Fungi</taxon>
        <taxon>Dikarya</taxon>
        <taxon>Basidiomycota</taxon>
        <taxon>Agaricomycotina</taxon>
        <taxon>Tremellomycetes</taxon>
        <taxon>Trichosporonales</taxon>
        <taxon>Trichosporonaceae</taxon>
        <taxon>Trichosporon</taxon>
    </lineage>
</organism>
<dbReference type="Gene3D" id="1.25.40.90">
    <property type="match status" value="1"/>
</dbReference>
<evidence type="ECO:0000259" key="7">
    <source>
        <dbReference type="PROSITE" id="PS50942"/>
    </source>
</evidence>
<reference evidence="8 9" key="1">
    <citation type="journal article" date="2012" name="Eukaryot. Cell">
        <title>Draft genome sequence of CBS 2479, the standard type strain of Trichosporon asahii.</title>
        <authorList>
            <person name="Yang R.Y."/>
            <person name="Li H.T."/>
            <person name="Zhu H."/>
            <person name="Zhou G.P."/>
            <person name="Wang M."/>
            <person name="Wang L."/>
        </authorList>
    </citation>
    <scope>NUCLEOTIDE SEQUENCE [LARGE SCALE GENOMIC DNA]</scope>
    <source>
        <strain evidence="9">ATCC 90039 / CBS 2479 / JCM 2466 / KCTC 7840 / NCYC 2677 / UAMH 7654</strain>
    </source>
</reference>
<keyword evidence="5" id="KW-0446">Lipid-binding</keyword>
<feature type="compositionally biased region" description="Low complexity" evidence="6">
    <location>
        <begin position="545"/>
        <end position="560"/>
    </location>
</feature>
<feature type="compositionally biased region" description="Polar residues" evidence="6">
    <location>
        <begin position="592"/>
        <end position="603"/>
    </location>
</feature>
<evidence type="ECO:0000313" key="8">
    <source>
        <dbReference type="EMBL" id="EJT48011.1"/>
    </source>
</evidence>
<dbReference type="EMBL" id="ALBS01000216">
    <property type="protein sequence ID" value="EJT48011.1"/>
    <property type="molecule type" value="Genomic_DNA"/>
</dbReference>
<dbReference type="GO" id="GO:0030125">
    <property type="term" value="C:clathrin vesicle coat"/>
    <property type="evidence" value="ECO:0007669"/>
    <property type="project" value="TreeGrafter"/>
</dbReference>
<feature type="region of interest" description="Disordered" evidence="6">
    <location>
        <begin position="39"/>
        <end position="58"/>
    </location>
</feature>
<dbReference type="OrthoDB" id="4033880at2759"/>
<sequence>MAAQLQHFGRGALRVAKNYTKGYSDTQVSYRFQISPADKQTKVRDATSNDPWGPSGTQMNELAQLTYKQGDFVEIMEMLDKRLNDKGKNWRHVFKALTVLDYILHAGSENVVIYFKDNLYIVKTLKEFVYVDDQGKDVGHNVRQKAKDITNLLQDEDRLRAERRQRGAMRDRMLGNIADHGLQGEDDYGGRNYDSSWRDQERQERRPTRRNDDEDSDLQRALAESMQSSQDEDRRRSQQQKEEDELQRAIRLSEEEEAKRKREQEEANQRALMDDSFQLESNNMYTQQPQQTGFPLVDMSGGWNQQQLQPQYTSFNVSLSFLYLETNVQPFAAQMQQQQQQQQMYQQQLLQQQQQEEYMRQQQEAQARAQMQSSLLPQHTAYGSNNPFAPKPTMPQQTGSLFDSNPQPQIQQQPTGMFGNSFNPQDNNNNAFTPQSNQTLTPTPAAPKPFAAPKKDDGEHAGLANLIGRGREDGLDTFGNVGNLREYCTALSGVTADIALARSAECQKAKTADDAGASTQTRKAMQSAAALPAITRYGTRREQPVRPAEQQQPAEPAAAADEQRTALLHDLDEYMRAKTKGRWLSVRDAQVTTPGYSSSSTAASRVPQASAASARPHPVTGVAPSWRGTFPRARKAGRDTNSHVHDDHLADPLPQPRLNEQRHVEDDTPLAPQPRLEDAHDHSSPNPGMDHAIEPVALVPVLEHDLADSGAVQASVRVQDAVGAKVVHDHAEPACARGDHVARENVCVDDRERVPLAQHLGDGRLA</sequence>
<feature type="region of interest" description="Disordered" evidence="6">
    <location>
        <begin position="592"/>
        <end position="691"/>
    </location>
</feature>
<dbReference type="InterPro" id="IPR013809">
    <property type="entry name" value="ENTH"/>
</dbReference>
<dbReference type="KEGG" id="tasa:A1Q1_03005"/>
<evidence type="ECO:0000256" key="4">
    <source>
        <dbReference type="ARBA" id="ARBA00022553"/>
    </source>
</evidence>
<evidence type="ECO:0000256" key="5">
    <source>
        <dbReference type="ARBA" id="ARBA00023121"/>
    </source>
</evidence>
<feature type="compositionally biased region" description="Polar residues" evidence="6">
    <location>
        <begin position="394"/>
        <end position="438"/>
    </location>
</feature>
<evidence type="ECO:0000256" key="2">
    <source>
        <dbReference type="ARBA" id="ARBA00010130"/>
    </source>
</evidence>
<dbReference type="GO" id="GO:0006897">
    <property type="term" value="P:endocytosis"/>
    <property type="evidence" value="ECO:0007669"/>
    <property type="project" value="TreeGrafter"/>
</dbReference>
<dbReference type="CDD" id="cd16991">
    <property type="entry name" value="ENTH_Ent1_Ent2"/>
    <property type="match status" value="1"/>
</dbReference>
<dbReference type="VEuPathDB" id="FungiDB:A1Q1_03005"/>
<evidence type="ECO:0000256" key="6">
    <source>
        <dbReference type="SAM" id="MobiDB-lite"/>
    </source>
</evidence>
<accession>J5SXC2</accession>
<comment type="caution">
    <text evidence="8">The sequence shown here is derived from an EMBL/GenBank/DDBJ whole genome shotgun (WGS) entry which is preliminary data.</text>
</comment>
<dbReference type="Pfam" id="PF01417">
    <property type="entry name" value="ENTH"/>
    <property type="match status" value="1"/>
</dbReference>
<dbReference type="InterPro" id="IPR003903">
    <property type="entry name" value="UIM_dom"/>
</dbReference>
<feature type="region of interest" description="Disordered" evidence="6">
    <location>
        <begin position="164"/>
        <end position="271"/>
    </location>
</feature>
<evidence type="ECO:0000256" key="1">
    <source>
        <dbReference type="ARBA" id="ARBA00004496"/>
    </source>
</evidence>
<feature type="compositionally biased region" description="Polar residues" evidence="6">
    <location>
        <begin position="378"/>
        <end position="387"/>
    </location>
</feature>
<dbReference type="RefSeq" id="XP_014179709.1">
    <property type="nucleotide sequence ID" value="XM_014324234.1"/>
</dbReference>
<feature type="compositionally biased region" description="Basic and acidic residues" evidence="6">
    <location>
        <begin position="636"/>
        <end position="650"/>
    </location>
</feature>
<feature type="domain" description="ENTH" evidence="7">
    <location>
        <begin position="31"/>
        <end position="163"/>
    </location>
</feature>
<dbReference type="Pfam" id="PF02809">
    <property type="entry name" value="UIM"/>
    <property type="match status" value="2"/>
</dbReference>
<keyword evidence="4" id="KW-0597">Phosphoprotein</keyword>